<dbReference type="InterPro" id="IPR049053">
    <property type="entry name" value="AFCA-like_C"/>
</dbReference>
<proteinExistence type="predicted"/>
<evidence type="ECO:0000259" key="2">
    <source>
        <dbReference type="Pfam" id="PF21307"/>
    </source>
</evidence>
<dbReference type="InterPro" id="IPR054363">
    <property type="entry name" value="GH95_cat"/>
</dbReference>
<dbReference type="PANTHER" id="PTHR31084:SF0">
    <property type="entry name" value="ALPHA-L-FUCOSIDASE 2"/>
    <property type="match status" value="1"/>
</dbReference>
<accession>G0GEH9</accession>
<evidence type="ECO:0000259" key="1">
    <source>
        <dbReference type="Pfam" id="PF14498"/>
    </source>
</evidence>
<dbReference type="PIRSF" id="PIRSF007663">
    <property type="entry name" value="UCP007663"/>
    <property type="match status" value="1"/>
</dbReference>
<sequence>MRSGRRCLWSERPAGVWRDGYPVGNGRLAALVLGGVGEERIHLNHEWLWRGWYRDRVAEERAHLVGWVREAFFTGDWEEGTRRANEAFGGGGGVSGRTCRVGAYQPAGTLVLRWEGMEEAEYRRELDLEEGVVRVRRGESLEEVMAVLGGGPVGVRVSGWGKGWVGLGREVQEGVEVRVECGDGRVRLEGRFEEGIVWEVLAVVEGGVCREEGKGVWVEGEEVVVWVVVDVWEEVGGSRRRLPSYGPPEVPGEGWEAVRRRHVEAYGQLFGRVRLVVEGEEPLLPTGRRRGDPDPLLPVLLFDYGRYLLISSSAPGCDLPANLQGKWNPLLEPPWDADYHMDINLQMNYWLAEGAGLGECVTPLVRYVVRMMPSAREAARRLFGCRGIWFPLTSDAWARATPEAYGWDVWVGAAAWMAQHLVWRYLYSGDEGFLRETVYPFLEEVALFFEDFLVEDGEGVLQVVPSQSPEHRWEGLEGFPVGLCVSSAVDVQLVRWVLRMAVELGGRLGDEVSRWREMEGRLARLRVGRDGVLLEWGRELPEAEPGHRHLSPLWGFFPGDVLWDEAPEVREGAVRLLERRVRHGCGRTGWSRAHLACLCAALGRGEDAWEHVCVLLREFTTESLLGLHPVDLFQVDAGLGGAAAVLLMLLQVRPDGVLRLLPALPRAWGRGRVEGMRAPGGWCVGVWWEGGEVREAWFEGGRGACRVEAWAEEGVVRHGGEEWVVRAREGVWKVGGRGEGRYVVRGCVGKDVSSLLRCFHATIGKDITSGWGFILPQKSGPQVR</sequence>
<feature type="domain" description="Glycosyl hydrolase family 95 N-terminal" evidence="1">
    <location>
        <begin position="8"/>
        <end position="137"/>
    </location>
</feature>
<feature type="domain" description="Glycosyl hydrolase family 95 catalytic" evidence="3">
    <location>
        <begin position="255"/>
        <end position="649"/>
    </location>
</feature>
<dbReference type="GO" id="GO:0005975">
    <property type="term" value="P:carbohydrate metabolic process"/>
    <property type="evidence" value="ECO:0007669"/>
    <property type="project" value="InterPro"/>
</dbReference>
<keyword evidence="5" id="KW-1185">Reference proteome</keyword>
<dbReference type="Gene3D" id="1.50.10.10">
    <property type="match status" value="1"/>
</dbReference>
<dbReference type="PANTHER" id="PTHR31084">
    <property type="entry name" value="ALPHA-L-FUCOSIDASE 2"/>
    <property type="match status" value="1"/>
</dbReference>
<feature type="domain" description="Alpha fucosidase A-like C-terminal" evidence="2">
    <location>
        <begin position="656"/>
        <end position="722"/>
    </location>
</feature>
<dbReference type="STRING" id="869211.Spith_0382"/>
<reference evidence="4 5" key="1">
    <citation type="submission" date="2011-06" db="EMBL/GenBank/DDBJ databases">
        <title>The complete genome of Spirochaeta thermophila DSM 6578.</title>
        <authorList>
            <consortium name="US DOE Joint Genome Institute (JGI-PGF)"/>
            <person name="Lucas S."/>
            <person name="Lapidus A."/>
            <person name="Bruce D."/>
            <person name="Goodwin L."/>
            <person name="Pitluck S."/>
            <person name="Peters L."/>
            <person name="Kyrpides N."/>
            <person name="Mavromatis K."/>
            <person name="Ivanova N."/>
            <person name="Mikailova N."/>
            <person name="Pagani I."/>
            <person name="Chertkov O."/>
            <person name="Detter J.C."/>
            <person name="Tapia R."/>
            <person name="Han C."/>
            <person name="Land M."/>
            <person name="Hauser L."/>
            <person name="Markowitz V."/>
            <person name="Cheng J.-F."/>
            <person name="Hugenholtz P."/>
            <person name="Woyke T."/>
            <person name="Wu D."/>
            <person name="Spring S."/>
            <person name="Merkhoffer B."/>
            <person name="Schneider S."/>
            <person name="Klenk H.-P."/>
            <person name="Eisen J.A."/>
        </authorList>
    </citation>
    <scope>NUCLEOTIDE SEQUENCE [LARGE SCALE GENOMIC DNA]</scope>
    <source>
        <strain evidence="5">ATCC 700085 / DSM 6578 / Z-1203</strain>
    </source>
</reference>
<dbReference type="KEGG" id="stq:Spith_0382"/>
<dbReference type="GO" id="GO:0004560">
    <property type="term" value="F:alpha-L-fucosidase activity"/>
    <property type="evidence" value="ECO:0007669"/>
    <property type="project" value="InterPro"/>
</dbReference>
<dbReference type="Gene3D" id="2.70.98.50">
    <property type="entry name" value="putative glycoside hydrolase family protein from bacillus halodurans"/>
    <property type="match status" value="1"/>
</dbReference>
<dbReference type="Pfam" id="PF21307">
    <property type="entry name" value="Glyco_hydro_95_C"/>
    <property type="match status" value="1"/>
</dbReference>
<dbReference type="InterPro" id="IPR008928">
    <property type="entry name" value="6-hairpin_glycosidase_sf"/>
</dbReference>
<dbReference type="RefSeq" id="WP_014624065.1">
    <property type="nucleotide sequence ID" value="NC_017583.1"/>
</dbReference>
<dbReference type="SUPFAM" id="SSF48208">
    <property type="entry name" value="Six-hairpin glycosidases"/>
    <property type="match status" value="1"/>
</dbReference>
<dbReference type="Proteomes" id="UP000007254">
    <property type="component" value="Chromosome"/>
</dbReference>
<organism evidence="4 5">
    <name type="scientific">Winmispira thermophila (strain ATCC 700085 / DSM 6578 / Z-1203)</name>
    <name type="common">Spirochaeta thermophila</name>
    <dbReference type="NCBI Taxonomy" id="869211"/>
    <lineage>
        <taxon>Bacteria</taxon>
        <taxon>Pseudomonadati</taxon>
        <taxon>Spirochaetota</taxon>
        <taxon>Spirochaetia</taxon>
        <taxon>Winmispirales</taxon>
        <taxon>Winmispiraceae</taxon>
        <taxon>Winmispira</taxon>
    </lineage>
</organism>
<dbReference type="Pfam" id="PF22124">
    <property type="entry name" value="Glyco_hydro_95_cat"/>
    <property type="match status" value="1"/>
</dbReference>
<dbReference type="HOGENOM" id="CLU_004617_2_2_12"/>
<dbReference type="InterPro" id="IPR016518">
    <property type="entry name" value="Alpha-L-fucosidase"/>
</dbReference>
<gene>
    <name evidence="4" type="ordered locus">Spith_0382</name>
</gene>
<dbReference type="AlphaFoldDB" id="G0GEH9"/>
<dbReference type="SMR" id="G0GEH9"/>
<dbReference type="InterPro" id="IPR012341">
    <property type="entry name" value="6hp_glycosidase-like_sf"/>
</dbReference>
<protein>
    <submittedName>
        <fullName evidence="4">Alpha-L-fucosidase 2</fullName>
    </submittedName>
</protein>
<dbReference type="Pfam" id="PF14498">
    <property type="entry name" value="Glyco_hyd_65N_2"/>
    <property type="match status" value="1"/>
</dbReference>
<dbReference type="OrthoDB" id="9802600at2"/>
<evidence type="ECO:0000313" key="4">
    <source>
        <dbReference type="EMBL" id="AEJ60667.1"/>
    </source>
</evidence>
<evidence type="ECO:0000313" key="5">
    <source>
        <dbReference type="Proteomes" id="UP000007254"/>
    </source>
</evidence>
<name>G0GEH9_WINT7</name>
<dbReference type="InterPro" id="IPR027414">
    <property type="entry name" value="GH95_N_dom"/>
</dbReference>
<dbReference type="EMBL" id="CP002903">
    <property type="protein sequence ID" value="AEJ60667.1"/>
    <property type="molecule type" value="Genomic_DNA"/>
</dbReference>
<evidence type="ECO:0000259" key="3">
    <source>
        <dbReference type="Pfam" id="PF22124"/>
    </source>
</evidence>